<dbReference type="OrthoDB" id="11496at2157"/>
<dbReference type="Proteomes" id="UP000252189">
    <property type="component" value="Unassembled WGS sequence"/>
</dbReference>
<reference evidence="2 3" key="1">
    <citation type="submission" date="2018-07" db="EMBL/GenBank/DDBJ databases">
        <title>Genome sequences of Haloplanus salinus JCM 18368T.</title>
        <authorList>
            <person name="Kim Y.B."/>
            <person name="Roh S.W."/>
        </authorList>
    </citation>
    <scope>NUCLEOTIDE SEQUENCE [LARGE SCALE GENOMIC DNA]</scope>
    <source>
        <strain evidence="2 3">JCM 18368</strain>
    </source>
</reference>
<protein>
    <recommendedName>
        <fullName evidence="1">DUF8156 domain-containing protein</fullName>
    </recommendedName>
</protein>
<organism evidence="2 3">
    <name type="scientific">Haloplanus salinus</name>
    <dbReference type="NCBI Taxonomy" id="1126245"/>
    <lineage>
        <taxon>Archaea</taxon>
        <taxon>Methanobacteriati</taxon>
        <taxon>Methanobacteriota</taxon>
        <taxon>Stenosarchaea group</taxon>
        <taxon>Halobacteria</taxon>
        <taxon>Halobacteriales</taxon>
        <taxon>Haloferacaceae</taxon>
        <taxon>Haloplanus</taxon>
    </lineage>
</organism>
<feature type="domain" description="DUF8156" evidence="1">
    <location>
        <begin position="1"/>
        <end position="83"/>
    </location>
</feature>
<accession>A0A368NFM8</accession>
<dbReference type="InterPro" id="IPR058469">
    <property type="entry name" value="DUF8156"/>
</dbReference>
<evidence type="ECO:0000313" key="3">
    <source>
        <dbReference type="Proteomes" id="UP000252189"/>
    </source>
</evidence>
<dbReference type="RefSeq" id="WP_114450117.1">
    <property type="nucleotide sequence ID" value="NZ_QPHM01000001.1"/>
</dbReference>
<name>A0A368NFM8_9EURY</name>
<dbReference type="Pfam" id="PF26485">
    <property type="entry name" value="DUF8156"/>
    <property type="match status" value="1"/>
</dbReference>
<dbReference type="AlphaFoldDB" id="A0A368NFM8"/>
<keyword evidence="3" id="KW-1185">Reference proteome</keyword>
<sequence length="85" mass="10070">MGRTNPTYRDQLREVEEEWSEFRRPLRREDQFRFDDLFVYARNHADAAGNLNHPDPLAPVWMAIALEQEQRIAELETQVEALGNE</sequence>
<comment type="caution">
    <text evidence="2">The sequence shown here is derived from an EMBL/GenBank/DDBJ whole genome shotgun (WGS) entry which is preliminary data.</text>
</comment>
<gene>
    <name evidence="2" type="ORF">DU504_14950</name>
</gene>
<dbReference type="EMBL" id="QPHM01000001">
    <property type="protein sequence ID" value="RCU48485.1"/>
    <property type="molecule type" value="Genomic_DNA"/>
</dbReference>
<evidence type="ECO:0000313" key="2">
    <source>
        <dbReference type="EMBL" id="RCU48485.1"/>
    </source>
</evidence>
<proteinExistence type="predicted"/>
<evidence type="ECO:0000259" key="1">
    <source>
        <dbReference type="Pfam" id="PF26485"/>
    </source>
</evidence>